<evidence type="ECO:0000256" key="1">
    <source>
        <dbReference type="ARBA" id="ARBA00022723"/>
    </source>
</evidence>
<feature type="compositionally biased region" description="Polar residues" evidence="6">
    <location>
        <begin position="37"/>
        <end position="52"/>
    </location>
</feature>
<keyword evidence="3 5" id="KW-0863">Zinc-finger</keyword>
<dbReference type="GO" id="GO:0000981">
    <property type="term" value="F:DNA-binding transcription factor activity, RNA polymerase II-specific"/>
    <property type="evidence" value="ECO:0007669"/>
    <property type="project" value="TreeGrafter"/>
</dbReference>
<evidence type="ECO:0000256" key="5">
    <source>
        <dbReference type="PROSITE-ProRule" id="PRU00042"/>
    </source>
</evidence>
<name>A0A0F4Z7Q7_9PEZI</name>
<feature type="compositionally biased region" description="Polar residues" evidence="6">
    <location>
        <begin position="1"/>
        <end position="11"/>
    </location>
</feature>
<feature type="compositionally biased region" description="Basic and acidic residues" evidence="6">
    <location>
        <begin position="170"/>
        <end position="183"/>
    </location>
</feature>
<feature type="compositionally biased region" description="Polar residues" evidence="6">
    <location>
        <begin position="62"/>
        <end position="75"/>
    </location>
</feature>
<reference evidence="8 9" key="1">
    <citation type="submission" date="2015-03" db="EMBL/GenBank/DDBJ databases">
        <authorList>
            <person name="Radwan O."/>
            <person name="Al-Naeli F.A."/>
            <person name="Rendon G.A."/>
            <person name="Fields C."/>
        </authorList>
    </citation>
    <scope>NUCLEOTIDE SEQUENCE [LARGE SCALE GENOMIC DNA]</scope>
    <source>
        <strain evidence="8">CR-DP1</strain>
    </source>
</reference>
<feature type="compositionally biased region" description="Polar residues" evidence="6">
    <location>
        <begin position="246"/>
        <end position="255"/>
    </location>
</feature>
<keyword evidence="2" id="KW-0677">Repeat</keyword>
<dbReference type="PANTHER" id="PTHR24408">
    <property type="entry name" value="ZINC FINGER PROTEIN"/>
    <property type="match status" value="1"/>
</dbReference>
<evidence type="ECO:0000313" key="8">
    <source>
        <dbReference type="EMBL" id="KKA26537.1"/>
    </source>
</evidence>
<dbReference type="PANTHER" id="PTHR24408:SF58">
    <property type="entry name" value="TRANSCRIPTION FACTOR (TFIIIA), PUTATIVE (AFU_ORTHOLOGUE AFUA_1G05150)-RELATED"/>
    <property type="match status" value="1"/>
</dbReference>
<proteinExistence type="predicted"/>
<evidence type="ECO:0000256" key="2">
    <source>
        <dbReference type="ARBA" id="ARBA00022737"/>
    </source>
</evidence>
<keyword evidence="9" id="KW-1185">Reference proteome</keyword>
<evidence type="ECO:0000313" key="9">
    <source>
        <dbReference type="Proteomes" id="UP000033483"/>
    </source>
</evidence>
<feature type="region of interest" description="Disordered" evidence="6">
    <location>
        <begin position="1"/>
        <end position="255"/>
    </location>
</feature>
<dbReference type="OrthoDB" id="8922241at2759"/>
<dbReference type="EMBL" id="LAEV01002142">
    <property type="protein sequence ID" value="KKA26537.1"/>
    <property type="molecule type" value="Genomic_DNA"/>
</dbReference>
<sequence length="401" mass="43747">MLSTQIDQTPFSERRNMYQLPPPNDVPRISSDGLSPGATTVSSASTPSNQPMPSYYHGQWPTPGSSAGSSYTFATSPQQAPATHHQQQQPHHTHPHHQQQHQQQQQQPSVSALPPPPSSSQQHHHQQSQPQQQSYQKLYEHPASLSYDPRTASRSPTTGHENILPPPAYDAHDTHAPQPHHDASPFSRPAAASLHAHQHAHHATSPIAPAHPPVLASNGPSAPLDPYKPHGAHGSSPGPSYYPTASGASTPTQPSFSYSASMSLAPRGLPGPTYGVHAYGSSGHSLSLRSPMMQGMGTGGHMGMMSSLQMSPYMSMGGYMSHPGTQPQERPYKCDQCPQSFNRNHDLKRHKRIHLSVKPFPCSFCDKSFSRKDALKRHRLVKGCDSRHQQRESIKKPENGV</sequence>
<dbReference type="PROSITE" id="PS00028">
    <property type="entry name" value="ZINC_FINGER_C2H2_1"/>
    <property type="match status" value="1"/>
</dbReference>
<dbReference type="GO" id="GO:0032502">
    <property type="term" value="P:developmental process"/>
    <property type="evidence" value="ECO:0007669"/>
    <property type="project" value="UniProtKB-ARBA"/>
</dbReference>
<dbReference type="FunFam" id="3.30.160.60:FF:000202">
    <property type="entry name" value="Zinc finger protein 574"/>
    <property type="match status" value="1"/>
</dbReference>
<organism evidence="8 9">
    <name type="scientific">Thielaviopsis punctulata</name>
    <dbReference type="NCBI Taxonomy" id="72032"/>
    <lineage>
        <taxon>Eukaryota</taxon>
        <taxon>Fungi</taxon>
        <taxon>Dikarya</taxon>
        <taxon>Ascomycota</taxon>
        <taxon>Pezizomycotina</taxon>
        <taxon>Sordariomycetes</taxon>
        <taxon>Hypocreomycetidae</taxon>
        <taxon>Microascales</taxon>
        <taxon>Ceratocystidaceae</taxon>
        <taxon>Thielaviopsis</taxon>
    </lineage>
</organism>
<dbReference type="InterPro" id="IPR036236">
    <property type="entry name" value="Znf_C2H2_sf"/>
</dbReference>
<comment type="caution">
    <text evidence="8">The sequence shown here is derived from an EMBL/GenBank/DDBJ whole genome shotgun (WGS) entry which is preliminary data.</text>
</comment>
<feature type="compositionally biased region" description="Low complexity" evidence="6">
    <location>
        <begin position="100"/>
        <end position="112"/>
    </location>
</feature>
<evidence type="ECO:0000256" key="4">
    <source>
        <dbReference type="ARBA" id="ARBA00022833"/>
    </source>
</evidence>
<dbReference type="AlphaFoldDB" id="A0A0F4Z7Q7"/>
<dbReference type="FunFam" id="3.30.160.60:FF:000065">
    <property type="entry name" value="B-cell CLL/lymphoma 6, member B"/>
    <property type="match status" value="1"/>
</dbReference>
<feature type="domain" description="C2H2-type" evidence="7">
    <location>
        <begin position="332"/>
        <end position="359"/>
    </location>
</feature>
<dbReference type="Pfam" id="PF00096">
    <property type="entry name" value="zf-C2H2"/>
    <property type="match status" value="2"/>
</dbReference>
<protein>
    <recommendedName>
        <fullName evidence="7">C2H2-type domain-containing protein</fullName>
    </recommendedName>
</protein>
<dbReference type="GO" id="GO:0005634">
    <property type="term" value="C:nucleus"/>
    <property type="evidence" value="ECO:0007669"/>
    <property type="project" value="TreeGrafter"/>
</dbReference>
<evidence type="ECO:0000259" key="7">
    <source>
        <dbReference type="PROSITE" id="PS50157"/>
    </source>
</evidence>
<keyword evidence="1" id="KW-0479">Metal-binding</keyword>
<accession>A0A0F4Z7Q7</accession>
<evidence type="ECO:0000256" key="6">
    <source>
        <dbReference type="SAM" id="MobiDB-lite"/>
    </source>
</evidence>
<dbReference type="SUPFAM" id="SSF57667">
    <property type="entry name" value="beta-beta-alpha zinc fingers"/>
    <property type="match status" value="1"/>
</dbReference>
<dbReference type="PROSITE" id="PS50157">
    <property type="entry name" value="ZINC_FINGER_C2H2_2"/>
    <property type="match status" value="2"/>
</dbReference>
<feature type="domain" description="C2H2-type" evidence="7">
    <location>
        <begin position="360"/>
        <end position="393"/>
    </location>
</feature>
<dbReference type="GO" id="GO:0008270">
    <property type="term" value="F:zinc ion binding"/>
    <property type="evidence" value="ECO:0007669"/>
    <property type="project" value="UniProtKB-KW"/>
</dbReference>
<dbReference type="Proteomes" id="UP000033483">
    <property type="component" value="Unassembled WGS sequence"/>
</dbReference>
<feature type="compositionally biased region" description="Low complexity" evidence="6">
    <location>
        <begin position="76"/>
        <end position="90"/>
    </location>
</feature>
<dbReference type="SMART" id="SM00355">
    <property type="entry name" value="ZnF_C2H2"/>
    <property type="match status" value="2"/>
</dbReference>
<evidence type="ECO:0000256" key="3">
    <source>
        <dbReference type="ARBA" id="ARBA00022771"/>
    </source>
</evidence>
<dbReference type="Gene3D" id="3.30.160.60">
    <property type="entry name" value="Classic Zinc Finger"/>
    <property type="match status" value="2"/>
</dbReference>
<keyword evidence="4" id="KW-0862">Zinc</keyword>
<dbReference type="InterPro" id="IPR013087">
    <property type="entry name" value="Znf_C2H2_type"/>
</dbReference>
<dbReference type="GO" id="GO:0043565">
    <property type="term" value="F:sequence-specific DNA binding"/>
    <property type="evidence" value="ECO:0007669"/>
    <property type="project" value="TreeGrafter"/>
</dbReference>
<gene>
    <name evidence="8" type="ORF">TD95_005255</name>
</gene>